<proteinExistence type="inferred from homology"/>
<dbReference type="InterPro" id="IPR053925">
    <property type="entry name" value="RecX_HTH_3rd"/>
</dbReference>
<comment type="caution">
    <text evidence="8">The sequence shown here is derived from an EMBL/GenBank/DDBJ whole genome shotgun (WGS) entry which is preliminary data.</text>
</comment>
<keyword evidence="4 5" id="KW-0963">Cytoplasm</keyword>
<name>A0A8J3CMS7_9BURK</name>
<protein>
    <recommendedName>
        <fullName evidence="3 5">Regulatory protein RecX</fullName>
    </recommendedName>
</protein>
<evidence type="ECO:0000256" key="5">
    <source>
        <dbReference type="HAMAP-Rule" id="MF_01114"/>
    </source>
</evidence>
<dbReference type="Proteomes" id="UP000614287">
    <property type="component" value="Unassembled WGS sequence"/>
</dbReference>
<evidence type="ECO:0000313" key="9">
    <source>
        <dbReference type="Proteomes" id="UP000614287"/>
    </source>
</evidence>
<dbReference type="Pfam" id="PF21981">
    <property type="entry name" value="RecX_HTH3"/>
    <property type="match status" value="1"/>
</dbReference>
<evidence type="ECO:0000259" key="7">
    <source>
        <dbReference type="Pfam" id="PF21981"/>
    </source>
</evidence>
<comment type="subcellular location">
    <subcellularLocation>
        <location evidence="1 5">Cytoplasm</location>
    </subcellularLocation>
</comment>
<feature type="compositionally biased region" description="Acidic residues" evidence="6">
    <location>
        <begin position="7"/>
        <end position="21"/>
    </location>
</feature>
<dbReference type="RefSeq" id="WP_189491614.1">
    <property type="nucleotide sequence ID" value="NZ_BMZG01000003.1"/>
</dbReference>
<evidence type="ECO:0000256" key="3">
    <source>
        <dbReference type="ARBA" id="ARBA00018111"/>
    </source>
</evidence>
<sequence>MSRKAFDDDDEFEQFEFDSEPFESSTASPTDNNAAAGYETVRTSRQYANQSISKTAKWVNLTPDELRQRTRARAVYFLSRREYSRSELRARLIVSLRDTPVTTEMIDDALDFMAKNRWQSDERFVQQTVKVKGAKFGLSRVKHELNQHHLPAEIVAEQLDSLAQTEVSRAREVWQRKFGQPPADMKERAKQVRFMASRGFSFDVIKKAMSGIDDGLDEEMFSGTQ</sequence>
<dbReference type="EMBL" id="BMZG01000003">
    <property type="protein sequence ID" value="GHA68640.1"/>
    <property type="molecule type" value="Genomic_DNA"/>
</dbReference>
<evidence type="ECO:0000313" key="8">
    <source>
        <dbReference type="EMBL" id="GHA68640.1"/>
    </source>
</evidence>
<evidence type="ECO:0000256" key="2">
    <source>
        <dbReference type="ARBA" id="ARBA00009695"/>
    </source>
</evidence>
<comment type="similarity">
    <text evidence="2 5">Belongs to the RecX family.</text>
</comment>
<evidence type="ECO:0000256" key="6">
    <source>
        <dbReference type="SAM" id="MobiDB-lite"/>
    </source>
</evidence>
<evidence type="ECO:0000256" key="1">
    <source>
        <dbReference type="ARBA" id="ARBA00004496"/>
    </source>
</evidence>
<dbReference type="InterPro" id="IPR003783">
    <property type="entry name" value="Regulatory_RecX"/>
</dbReference>
<dbReference type="PANTHER" id="PTHR33602:SF1">
    <property type="entry name" value="REGULATORY PROTEIN RECX FAMILY PROTEIN"/>
    <property type="match status" value="1"/>
</dbReference>
<dbReference type="NCBIfam" id="NF001055">
    <property type="entry name" value="PRK00117.2-5"/>
    <property type="match status" value="1"/>
</dbReference>
<keyword evidence="9" id="KW-1185">Reference proteome</keyword>
<dbReference type="HAMAP" id="MF_01114">
    <property type="entry name" value="RecX"/>
    <property type="match status" value="1"/>
</dbReference>
<dbReference type="InterPro" id="IPR036388">
    <property type="entry name" value="WH-like_DNA-bd_sf"/>
</dbReference>
<dbReference type="GO" id="GO:0005737">
    <property type="term" value="C:cytoplasm"/>
    <property type="evidence" value="ECO:0007669"/>
    <property type="project" value="UniProtKB-SubCell"/>
</dbReference>
<reference evidence="8" key="2">
    <citation type="submission" date="2020-09" db="EMBL/GenBank/DDBJ databases">
        <authorList>
            <person name="Sun Q."/>
            <person name="Kim S."/>
        </authorList>
    </citation>
    <scope>NUCLEOTIDE SEQUENCE</scope>
    <source>
        <strain evidence="8">KCTC 32501</strain>
    </source>
</reference>
<comment type="function">
    <text evidence="5">Modulates RecA activity.</text>
</comment>
<gene>
    <name evidence="5" type="primary">recX</name>
    <name evidence="8" type="ORF">GCM10009007_06740</name>
</gene>
<dbReference type="Gene3D" id="1.10.10.10">
    <property type="entry name" value="Winged helix-like DNA-binding domain superfamily/Winged helix DNA-binding domain"/>
    <property type="match status" value="2"/>
</dbReference>
<evidence type="ECO:0000256" key="4">
    <source>
        <dbReference type="ARBA" id="ARBA00022490"/>
    </source>
</evidence>
<accession>A0A8J3CMS7</accession>
<organism evidence="8 9">
    <name type="scientific">Formosimonas limnophila</name>
    <dbReference type="NCBI Taxonomy" id="1384487"/>
    <lineage>
        <taxon>Bacteria</taxon>
        <taxon>Pseudomonadati</taxon>
        <taxon>Pseudomonadota</taxon>
        <taxon>Betaproteobacteria</taxon>
        <taxon>Burkholderiales</taxon>
        <taxon>Burkholderiaceae</taxon>
        <taxon>Formosimonas</taxon>
    </lineage>
</organism>
<dbReference type="GO" id="GO:0006282">
    <property type="term" value="P:regulation of DNA repair"/>
    <property type="evidence" value="ECO:0007669"/>
    <property type="project" value="UniProtKB-UniRule"/>
</dbReference>
<feature type="domain" description="RecX third three-helical" evidence="7">
    <location>
        <begin position="166"/>
        <end position="209"/>
    </location>
</feature>
<feature type="region of interest" description="Disordered" evidence="6">
    <location>
        <begin position="1"/>
        <end position="34"/>
    </location>
</feature>
<dbReference type="PANTHER" id="PTHR33602">
    <property type="entry name" value="REGULATORY PROTEIN RECX FAMILY PROTEIN"/>
    <property type="match status" value="1"/>
</dbReference>
<dbReference type="AlphaFoldDB" id="A0A8J3CMS7"/>
<reference evidence="8" key="1">
    <citation type="journal article" date="2014" name="Int. J. Syst. Evol. Microbiol.">
        <title>Complete genome sequence of Corynebacterium casei LMG S-19264T (=DSM 44701T), isolated from a smear-ripened cheese.</title>
        <authorList>
            <consortium name="US DOE Joint Genome Institute (JGI-PGF)"/>
            <person name="Walter F."/>
            <person name="Albersmeier A."/>
            <person name="Kalinowski J."/>
            <person name="Ruckert C."/>
        </authorList>
    </citation>
    <scope>NUCLEOTIDE SEQUENCE</scope>
    <source>
        <strain evidence="8">KCTC 32501</strain>
    </source>
</reference>